<organism evidence="2 3">
    <name type="scientific">Pseudoxanthomonas winnipegensis</name>
    <dbReference type="NCBI Taxonomy" id="2480810"/>
    <lineage>
        <taxon>Bacteria</taxon>
        <taxon>Pseudomonadati</taxon>
        <taxon>Pseudomonadota</taxon>
        <taxon>Gammaproteobacteria</taxon>
        <taxon>Lysobacterales</taxon>
        <taxon>Lysobacteraceae</taxon>
        <taxon>Pseudoxanthomonas</taxon>
    </lineage>
</organism>
<keyword evidence="1" id="KW-0472">Membrane</keyword>
<keyword evidence="1" id="KW-0812">Transmembrane</keyword>
<dbReference type="AlphaFoldDB" id="A0A4Q8MA02"/>
<dbReference type="RefSeq" id="WP_130533093.1">
    <property type="nucleotide sequence ID" value="NZ_SHMG01000001.1"/>
</dbReference>
<feature type="transmembrane region" description="Helical" evidence="1">
    <location>
        <begin position="12"/>
        <end position="32"/>
    </location>
</feature>
<accession>A0A4Q8MA02</accession>
<dbReference type="EMBL" id="SHMG01000001">
    <property type="protein sequence ID" value="TAA46279.1"/>
    <property type="molecule type" value="Genomic_DNA"/>
</dbReference>
<protein>
    <submittedName>
        <fullName evidence="2">DUF2523 domain-containing protein</fullName>
    </submittedName>
</protein>
<dbReference type="Proteomes" id="UP000294164">
    <property type="component" value="Unassembled WGS sequence"/>
</dbReference>
<reference evidence="2 3" key="1">
    <citation type="submission" date="2019-02" db="EMBL/GenBank/DDBJ databases">
        <title>WGS of Pseudoxanthomonas species novum from clinical isolates.</title>
        <authorList>
            <person name="Bernier A.-M."/>
            <person name="Bernard K."/>
            <person name="Vachon A."/>
        </authorList>
    </citation>
    <scope>NUCLEOTIDE SEQUENCE [LARGE SCALE GENOMIC DNA]</scope>
    <source>
        <strain evidence="2 3">NML130969</strain>
    </source>
</reference>
<dbReference type="OrthoDB" id="5957641at2"/>
<evidence type="ECO:0000313" key="3">
    <source>
        <dbReference type="Proteomes" id="UP000294164"/>
    </source>
</evidence>
<sequence>MPVFFAWLGEFFLTRIGGIVLTGLAALGVGWFTSEFAVTPLLSMAKGYFSGLPAEVLPWVSFVGVDRYVTMVLSAYAVAAAGGSLRMKLKSRATAA</sequence>
<keyword evidence="1" id="KW-1133">Transmembrane helix</keyword>
<proteinExistence type="predicted"/>
<evidence type="ECO:0000313" key="2">
    <source>
        <dbReference type="EMBL" id="TAA46279.1"/>
    </source>
</evidence>
<name>A0A4Q8MA02_9GAMM</name>
<gene>
    <name evidence="2" type="ORF">EA655_00860</name>
</gene>
<dbReference type="InterPro" id="IPR019670">
    <property type="entry name" value="DUF2523"/>
</dbReference>
<comment type="caution">
    <text evidence="2">The sequence shown here is derived from an EMBL/GenBank/DDBJ whole genome shotgun (WGS) entry which is preliminary data.</text>
</comment>
<feature type="transmembrane region" description="Helical" evidence="1">
    <location>
        <begin position="68"/>
        <end position="85"/>
    </location>
</feature>
<dbReference type="Pfam" id="PF10734">
    <property type="entry name" value="DUF2523"/>
    <property type="match status" value="1"/>
</dbReference>
<evidence type="ECO:0000256" key="1">
    <source>
        <dbReference type="SAM" id="Phobius"/>
    </source>
</evidence>